<evidence type="ECO:0000256" key="7">
    <source>
        <dbReference type="RuleBase" id="RU000382"/>
    </source>
</evidence>
<evidence type="ECO:0000256" key="6">
    <source>
        <dbReference type="PIRSR" id="PIRSR602129-50"/>
    </source>
</evidence>
<dbReference type="PANTHER" id="PTHR11999">
    <property type="entry name" value="GROUP II PYRIDOXAL-5-PHOSPHATE DECARBOXYLASE"/>
    <property type="match status" value="1"/>
</dbReference>
<dbReference type="GO" id="GO:0008483">
    <property type="term" value="F:transaminase activity"/>
    <property type="evidence" value="ECO:0007669"/>
    <property type="project" value="UniProtKB-KW"/>
</dbReference>
<dbReference type="GO" id="GO:0030170">
    <property type="term" value="F:pyridoxal phosphate binding"/>
    <property type="evidence" value="ECO:0007669"/>
    <property type="project" value="InterPro"/>
</dbReference>
<keyword evidence="8" id="KW-0808">Transferase</keyword>
<evidence type="ECO:0000256" key="5">
    <source>
        <dbReference type="ARBA" id="ARBA00023239"/>
    </source>
</evidence>
<evidence type="ECO:0000256" key="2">
    <source>
        <dbReference type="ARBA" id="ARBA00009533"/>
    </source>
</evidence>
<dbReference type="EMBL" id="VDFR01000079">
    <property type="protein sequence ID" value="TNC43662.1"/>
    <property type="molecule type" value="Genomic_DNA"/>
</dbReference>
<name>A0A5C4MF62_9ACTN</name>
<keyword evidence="3" id="KW-0210">Decarboxylase</keyword>
<sequence>MDDRTGPLDAAHDHARRFLDGLDTRPVWPTASYEEMLDALGGPLPEDGQDATDVVETLARSAGPGLAGIAGGRFFGFVIGGALPAALGADWLTSTWDQNGAMTSLTPAAAAAERTAGRWIVEALGLPSGTAAGLVTGGLMANFTGLAAARQRVLGAVGWDVAQRGLAGSPPIRLVVGAHRHDTVDLAARYLGLGRDAFVLVGADDQGRMRPDALRTALRSGAGPTIVCLQAGEVHTGAFDPFDALIPLARDAGAWVHVDGAFGLWAAATPRLAWLTAGIEDADSWATDAHKTLNVPYDCGVALVRDSADLVAAFAIDADYIPGSGEDPMNLVPEFSRRARGFPVWAALRSLGRSGLATLVETLVARAASFAEQLARLPGVEIVNEVDYTQVMLRLKDDALTVEAGRQILAEGTAVLTPAQWEGRAVLRCSVSSWATTEDDVAQTVAAVERVLADLV</sequence>
<proteinExistence type="inferred from homology"/>
<protein>
    <submittedName>
        <fullName evidence="8">Aspartate aminotransferase family protein</fullName>
    </submittedName>
</protein>
<dbReference type="SUPFAM" id="SSF53383">
    <property type="entry name" value="PLP-dependent transferases"/>
    <property type="match status" value="1"/>
</dbReference>
<dbReference type="EMBL" id="VDFR01000154">
    <property type="protein sequence ID" value="TNC34624.1"/>
    <property type="molecule type" value="Genomic_DNA"/>
</dbReference>
<dbReference type="PANTHER" id="PTHR11999:SF70">
    <property type="entry name" value="MIP05841P"/>
    <property type="match status" value="1"/>
</dbReference>
<keyword evidence="4 6" id="KW-0663">Pyridoxal phosphate</keyword>
<comment type="cofactor">
    <cofactor evidence="1 6 7">
        <name>pyridoxal 5'-phosphate</name>
        <dbReference type="ChEBI" id="CHEBI:597326"/>
    </cofactor>
</comment>
<comment type="similarity">
    <text evidence="2 7">Belongs to the group II decarboxylase family.</text>
</comment>
<comment type="caution">
    <text evidence="8">The sequence shown here is derived from an EMBL/GenBank/DDBJ whole genome shotgun (WGS) entry which is preliminary data.</text>
</comment>
<dbReference type="RefSeq" id="WP_139087407.1">
    <property type="nucleotide sequence ID" value="NZ_VDFR01000079.1"/>
</dbReference>
<feature type="modified residue" description="N6-(pyridoxal phosphate)lysine" evidence="6">
    <location>
        <position position="291"/>
    </location>
</feature>
<evidence type="ECO:0000256" key="1">
    <source>
        <dbReference type="ARBA" id="ARBA00001933"/>
    </source>
</evidence>
<dbReference type="Gene3D" id="3.90.1150.10">
    <property type="entry name" value="Aspartate Aminotransferase, domain 1"/>
    <property type="match status" value="1"/>
</dbReference>
<dbReference type="GO" id="GO:0019752">
    <property type="term" value="P:carboxylic acid metabolic process"/>
    <property type="evidence" value="ECO:0007669"/>
    <property type="project" value="InterPro"/>
</dbReference>
<keyword evidence="5 7" id="KW-0456">Lyase</keyword>
<dbReference type="InterPro" id="IPR015422">
    <property type="entry name" value="PyrdxlP-dep_Trfase_small"/>
</dbReference>
<organism evidence="8 10">
    <name type="scientific">Mumia zhuanghuii</name>
    <dbReference type="NCBI Taxonomy" id="2585211"/>
    <lineage>
        <taxon>Bacteria</taxon>
        <taxon>Bacillati</taxon>
        <taxon>Actinomycetota</taxon>
        <taxon>Actinomycetes</taxon>
        <taxon>Propionibacteriales</taxon>
        <taxon>Nocardioidaceae</taxon>
        <taxon>Mumia</taxon>
    </lineage>
</organism>
<dbReference type="InterPro" id="IPR015421">
    <property type="entry name" value="PyrdxlP-dep_Trfase_major"/>
</dbReference>
<dbReference type="AlphaFoldDB" id="A0A5C4MF62"/>
<evidence type="ECO:0000313" key="9">
    <source>
        <dbReference type="EMBL" id="TNC43662.1"/>
    </source>
</evidence>
<evidence type="ECO:0000256" key="4">
    <source>
        <dbReference type="ARBA" id="ARBA00022898"/>
    </source>
</evidence>
<evidence type="ECO:0000256" key="3">
    <source>
        <dbReference type="ARBA" id="ARBA00022793"/>
    </source>
</evidence>
<dbReference type="InterPro" id="IPR010977">
    <property type="entry name" value="Aromatic_deC"/>
</dbReference>
<dbReference type="Proteomes" id="UP000306740">
    <property type="component" value="Unassembled WGS sequence"/>
</dbReference>
<reference evidence="8 10" key="1">
    <citation type="submission" date="2019-05" db="EMBL/GenBank/DDBJ databases">
        <title>Mumia sp. nov., isolated from the intestinal contents of plateau pika (Ochotona curzoniae) in the Qinghai-Tibet plateau of China.</title>
        <authorList>
            <person name="Tian Z."/>
        </authorList>
    </citation>
    <scope>NUCLEOTIDE SEQUENCE [LARGE SCALE GENOMIC DNA]</scope>
    <source>
        <strain evidence="10">527</strain>
        <strain evidence="8">Z527</strain>
    </source>
</reference>
<keyword evidence="8" id="KW-0032">Aminotransferase</keyword>
<dbReference type="Gene3D" id="3.40.640.10">
    <property type="entry name" value="Type I PLP-dependent aspartate aminotransferase-like (Major domain)"/>
    <property type="match status" value="1"/>
</dbReference>
<dbReference type="Pfam" id="PF00282">
    <property type="entry name" value="Pyridoxal_deC"/>
    <property type="match status" value="1"/>
</dbReference>
<dbReference type="InterPro" id="IPR002129">
    <property type="entry name" value="PyrdxlP-dep_de-COase"/>
</dbReference>
<accession>A0A5C4MF62</accession>
<evidence type="ECO:0000313" key="10">
    <source>
        <dbReference type="Proteomes" id="UP000306740"/>
    </source>
</evidence>
<dbReference type="OrthoDB" id="3335676at2"/>
<dbReference type="GO" id="GO:0004058">
    <property type="term" value="F:aromatic-L-amino-acid decarboxylase activity"/>
    <property type="evidence" value="ECO:0007669"/>
    <property type="project" value="UniProtKB-ARBA"/>
</dbReference>
<dbReference type="InterPro" id="IPR015424">
    <property type="entry name" value="PyrdxlP-dep_Trfase"/>
</dbReference>
<evidence type="ECO:0000313" key="8">
    <source>
        <dbReference type="EMBL" id="TNC34624.1"/>
    </source>
</evidence>
<gene>
    <name evidence="9" type="ORF">FHE65_17630</name>
    <name evidence="8" type="ORF">FHE65_27735</name>
</gene>